<reference evidence="2" key="1">
    <citation type="journal article" date="2007" name="ISME J.">
        <title>Genomic plasticity in prokaryotes: the case of the square haloarchaeon.</title>
        <authorList>
            <person name="Cuadros-Orellana S."/>
            <person name="Martin-Cuadrado A.B."/>
            <person name="Legault B."/>
            <person name="D'Auria G."/>
            <person name="Zhaxybayeva O."/>
            <person name="Papke R.T."/>
            <person name="Rodriguez-Valera F."/>
        </authorList>
    </citation>
    <scope>NUCLEOTIDE SEQUENCE</scope>
</reference>
<dbReference type="GO" id="GO:0044877">
    <property type="term" value="F:protein-containing complex binding"/>
    <property type="evidence" value="ECO:0007669"/>
    <property type="project" value="TreeGrafter"/>
</dbReference>
<sequence>MWGTLMRIAIAGATGCVGSRLIPRLLDAGHTVTALVRDASAPRSESLVSAPDVRVVEGDLLTPAGVDECCCDADIGVYLVHSLGSGSNYADRDCQAATAFASAASTASINRVVYLGGLGDVDGDGDDHLHSRRAVESVLGADRYDYQLTTVRAGVVIGSNSLSFQLMRQCAARVPVAPVPPAINTPCQPIAVRDVVQYLTAIINTKTTAEVIEVGAPNARPYADLLRVVANALQTRFSVHIIPRMPLPAAALGLAAVTDVPYQTVSPLVESLSTPAVVSDPKPAIALGVDPIRFETAVDEVLRPTETSMMPNAKS</sequence>
<name>A5YSM1_9EURY</name>
<dbReference type="PANTHER" id="PTHR12126">
    <property type="entry name" value="NADH-UBIQUINONE OXIDOREDUCTASE 39 KDA SUBUNIT-RELATED"/>
    <property type="match status" value="1"/>
</dbReference>
<feature type="domain" description="NmrA-like" evidence="1">
    <location>
        <begin position="7"/>
        <end position="214"/>
    </location>
</feature>
<dbReference type="Pfam" id="PF05368">
    <property type="entry name" value="NmrA"/>
    <property type="match status" value="1"/>
</dbReference>
<dbReference type="PANTHER" id="PTHR12126:SF11">
    <property type="entry name" value="NADH DEHYDROGENASE [UBIQUINONE] 1 ALPHA SUBCOMPLEX SUBUNIT 9, MITOCHONDRIAL"/>
    <property type="match status" value="1"/>
</dbReference>
<evidence type="ECO:0000313" key="2">
    <source>
        <dbReference type="EMBL" id="ABQ75978.1"/>
    </source>
</evidence>
<dbReference type="Gene3D" id="3.40.50.720">
    <property type="entry name" value="NAD(P)-binding Rossmann-like Domain"/>
    <property type="match status" value="1"/>
</dbReference>
<dbReference type="AlphaFoldDB" id="A5YSM1"/>
<accession>A5YSM1</accession>
<dbReference type="SUPFAM" id="SSF51735">
    <property type="entry name" value="NAD(P)-binding Rossmann-fold domains"/>
    <property type="match status" value="1"/>
</dbReference>
<evidence type="ECO:0000259" key="1">
    <source>
        <dbReference type="Pfam" id="PF05368"/>
    </source>
</evidence>
<organism evidence="2">
    <name type="scientific">uncultured haloarchaeon</name>
    <dbReference type="NCBI Taxonomy" id="160804"/>
    <lineage>
        <taxon>Archaea</taxon>
        <taxon>Methanobacteriati</taxon>
        <taxon>Methanobacteriota</taxon>
        <taxon>Stenosarchaea group</taxon>
        <taxon>Halobacteria</taxon>
        <taxon>Halobacteriales</taxon>
        <taxon>Halobacteriaceae</taxon>
        <taxon>environmental samples</taxon>
    </lineage>
</organism>
<proteinExistence type="predicted"/>
<dbReference type="EMBL" id="EF583993">
    <property type="protein sequence ID" value="ABQ75978.1"/>
    <property type="molecule type" value="Genomic_DNA"/>
</dbReference>
<protein>
    <submittedName>
        <fullName evidence="2">NADH dehydrogenase 32K chain-like protein</fullName>
    </submittedName>
</protein>
<dbReference type="InterPro" id="IPR051207">
    <property type="entry name" value="ComplexI_NDUFA9_subunit"/>
</dbReference>
<dbReference type="InterPro" id="IPR036291">
    <property type="entry name" value="NAD(P)-bd_dom_sf"/>
</dbReference>
<dbReference type="InterPro" id="IPR008030">
    <property type="entry name" value="NmrA-like"/>
</dbReference>